<keyword evidence="4" id="KW-0472">Membrane</keyword>
<dbReference type="SMART" id="SM00255">
    <property type="entry name" value="TIR"/>
    <property type="match status" value="1"/>
</dbReference>
<dbReference type="InterPro" id="IPR000157">
    <property type="entry name" value="TIR_dom"/>
</dbReference>
<reference evidence="6" key="3">
    <citation type="submission" date="2025-09" db="UniProtKB">
        <authorList>
            <consortium name="Ensembl"/>
        </authorList>
    </citation>
    <scope>IDENTIFICATION</scope>
</reference>
<evidence type="ECO:0000256" key="3">
    <source>
        <dbReference type="ARBA" id="ARBA00023319"/>
    </source>
</evidence>
<evidence type="ECO:0000313" key="7">
    <source>
        <dbReference type="Proteomes" id="UP000472271"/>
    </source>
</evidence>
<proteinExistence type="predicted"/>
<keyword evidence="4" id="KW-0812">Transmembrane</keyword>
<reference evidence="6" key="2">
    <citation type="submission" date="2025-08" db="UniProtKB">
        <authorList>
            <consortium name="Ensembl"/>
        </authorList>
    </citation>
    <scope>IDENTIFICATION</scope>
</reference>
<dbReference type="InterPro" id="IPR015621">
    <property type="entry name" value="IL-1_rcpt_fam"/>
</dbReference>
<dbReference type="InParanoid" id="A0A673ALA5"/>
<dbReference type="SUPFAM" id="SSF52200">
    <property type="entry name" value="Toll/Interleukin receptor TIR domain"/>
    <property type="match status" value="1"/>
</dbReference>
<reference evidence="6" key="1">
    <citation type="submission" date="2019-06" db="EMBL/GenBank/DDBJ databases">
        <authorList>
            <consortium name="Wellcome Sanger Institute Data Sharing"/>
        </authorList>
    </citation>
    <scope>NUCLEOTIDE SEQUENCE [LARGE SCALE GENOMIC DNA]</scope>
</reference>
<dbReference type="GO" id="GO:0007165">
    <property type="term" value="P:signal transduction"/>
    <property type="evidence" value="ECO:0007669"/>
    <property type="project" value="InterPro"/>
</dbReference>
<dbReference type="Ensembl" id="ENSSORT00005030876.1">
    <property type="protein sequence ID" value="ENSSORP00005030034.1"/>
    <property type="gene ID" value="ENSSORG00005014347.1"/>
</dbReference>
<sequence>MSLFCLINKNSTSELPKYPHLHIPRHRFISSFLSLHVCPLQLENFTLLPNETQYELWIPKATKKDEGVYVCVCTWTHNHLQYTSTAARGLLVPGESILRIIITTEDLSQNVIATETLTIERVSPEDFVEFRCVGERLFESTSYTVTLKRRGQPLFPGSQITLMMVLRVCVFSLCVFAAVIVKCFAIDLALIFRRYLPFRRAENSAMTFDAYVVYQLQSEDKDTEDTLCHFVTKVLPEVLEEKCGYRLFIHGRDDIPGEDRLELVEDRMKKSRRLIVILTPGSGSGYFYLCVISTFCLFNKRHEHVLMLFQVGLHHALVQREMTVILIQLGDTGPQGYTHLPPGLQHLIQKSDPLRWPQNSRGAASSNSRFWKRVRYLMPATPAKKFSFNSFLEQVC</sequence>
<dbReference type="Gene3D" id="2.60.40.10">
    <property type="entry name" value="Immunoglobulins"/>
    <property type="match status" value="1"/>
</dbReference>
<dbReference type="FunFam" id="3.40.50.10140:FF:000009">
    <property type="entry name" value="X-linked interleukin-1 receptor accessory protein-like 1"/>
    <property type="match status" value="1"/>
</dbReference>
<evidence type="ECO:0000256" key="1">
    <source>
        <dbReference type="ARBA" id="ARBA00023157"/>
    </source>
</evidence>
<feature type="transmembrane region" description="Helical" evidence="4">
    <location>
        <begin position="164"/>
        <end position="192"/>
    </location>
</feature>
<dbReference type="PANTHER" id="PTHR11890">
    <property type="entry name" value="INTERLEUKIN-1 RECEPTOR FAMILY MEMBER"/>
    <property type="match status" value="1"/>
</dbReference>
<evidence type="ECO:0000259" key="5">
    <source>
        <dbReference type="PROSITE" id="PS50104"/>
    </source>
</evidence>
<dbReference type="Gene3D" id="3.40.50.10140">
    <property type="entry name" value="Toll/interleukin-1 receptor homology (TIR) domain"/>
    <property type="match status" value="1"/>
</dbReference>
<protein>
    <recommendedName>
        <fullName evidence="5">TIR domain-containing protein</fullName>
    </recommendedName>
</protein>
<dbReference type="Proteomes" id="UP000472271">
    <property type="component" value="Chromosome 21"/>
</dbReference>
<accession>A0A673ALA5</accession>
<keyword evidence="2" id="KW-0325">Glycoprotein</keyword>
<dbReference type="InterPro" id="IPR036179">
    <property type="entry name" value="Ig-like_dom_sf"/>
</dbReference>
<keyword evidence="3" id="KW-0393">Immunoglobulin domain</keyword>
<dbReference type="InterPro" id="IPR013783">
    <property type="entry name" value="Ig-like_fold"/>
</dbReference>
<dbReference type="Pfam" id="PF01582">
    <property type="entry name" value="TIR"/>
    <property type="match status" value="1"/>
</dbReference>
<dbReference type="PROSITE" id="PS50104">
    <property type="entry name" value="TIR"/>
    <property type="match status" value="1"/>
</dbReference>
<evidence type="ECO:0000256" key="4">
    <source>
        <dbReference type="SAM" id="Phobius"/>
    </source>
</evidence>
<dbReference type="PANTHER" id="PTHR11890:SF26">
    <property type="entry name" value="INTERLEUKIN-1 RECEPTOR TYPE 1"/>
    <property type="match status" value="1"/>
</dbReference>
<organism evidence="6 7">
    <name type="scientific">Sphaeramia orbicularis</name>
    <name type="common">orbiculate cardinalfish</name>
    <dbReference type="NCBI Taxonomy" id="375764"/>
    <lineage>
        <taxon>Eukaryota</taxon>
        <taxon>Metazoa</taxon>
        <taxon>Chordata</taxon>
        <taxon>Craniata</taxon>
        <taxon>Vertebrata</taxon>
        <taxon>Euteleostomi</taxon>
        <taxon>Actinopterygii</taxon>
        <taxon>Neopterygii</taxon>
        <taxon>Teleostei</taxon>
        <taxon>Neoteleostei</taxon>
        <taxon>Acanthomorphata</taxon>
        <taxon>Gobiaria</taxon>
        <taxon>Kurtiformes</taxon>
        <taxon>Apogonoidei</taxon>
        <taxon>Apogonidae</taxon>
        <taxon>Apogoninae</taxon>
        <taxon>Sphaeramia</taxon>
    </lineage>
</organism>
<keyword evidence="4" id="KW-1133">Transmembrane helix</keyword>
<dbReference type="PRINTS" id="PR01537">
    <property type="entry name" value="INTRLKN1R1F"/>
</dbReference>
<evidence type="ECO:0000313" key="6">
    <source>
        <dbReference type="Ensembl" id="ENSSORP00005030034.1"/>
    </source>
</evidence>
<name>A0A673ALA5_9TELE</name>
<feature type="transmembrane region" description="Helical" evidence="4">
    <location>
        <begin position="274"/>
        <end position="295"/>
    </location>
</feature>
<feature type="domain" description="TIR" evidence="5">
    <location>
        <begin position="206"/>
        <end position="378"/>
    </location>
</feature>
<dbReference type="SUPFAM" id="SSF48726">
    <property type="entry name" value="Immunoglobulin"/>
    <property type="match status" value="1"/>
</dbReference>
<keyword evidence="1" id="KW-1015">Disulfide bond</keyword>
<evidence type="ECO:0000256" key="2">
    <source>
        <dbReference type="ARBA" id="ARBA00023180"/>
    </source>
</evidence>
<dbReference type="AlphaFoldDB" id="A0A673ALA5"/>
<dbReference type="InterPro" id="IPR035897">
    <property type="entry name" value="Toll_tir_struct_dom_sf"/>
</dbReference>
<keyword evidence="7" id="KW-1185">Reference proteome</keyword>